<dbReference type="InterPro" id="IPR001764">
    <property type="entry name" value="Glyco_hydro_3_N"/>
</dbReference>
<dbReference type="OrthoDB" id="9805821at2"/>
<comment type="caution">
    <text evidence="3">The sequence shown here is derived from an EMBL/GenBank/DDBJ whole genome shotgun (WGS) entry which is preliminary data.</text>
</comment>
<dbReference type="PATRIC" id="fig|1430899.3.peg.2738"/>
<dbReference type="Pfam" id="PF01915">
    <property type="entry name" value="Glyco_hydro_3_C"/>
    <property type="match status" value="1"/>
</dbReference>
<dbReference type="SUPFAM" id="SSF51445">
    <property type="entry name" value="(Trans)glycosidases"/>
    <property type="match status" value="1"/>
</dbReference>
<dbReference type="Pfam" id="PF00933">
    <property type="entry name" value="Glyco_hydro_3"/>
    <property type="match status" value="1"/>
</dbReference>
<dbReference type="SMART" id="SM01217">
    <property type="entry name" value="Fn3_like"/>
    <property type="match status" value="1"/>
</dbReference>
<keyword evidence="1" id="KW-0378">Hydrolase</keyword>
<dbReference type="AlphaFoldDB" id="A0A0J8GAC8"/>
<dbReference type="InterPro" id="IPR017853">
    <property type="entry name" value="GH"/>
</dbReference>
<dbReference type="Proteomes" id="UP000052258">
    <property type="component" value="Unassembled WGS sequence"/>
</dbReference>
<organism evidence="3 4">
    <name type="scientific">Listeria fleischmannii 1991</name>
    <dbReference type="NCBI Taxonomy" id="1430899"/>
    <lineage>
        <taxon>Bacteria</taxon>
        <taxon>Bacillati</taxon>
        <taxon>Bacillota</taxon>
        <taxon>Bacilli</taxon>
        <taxon>Bacillales</taxon>
        <taxon>Listeriaceae</taxon>
        <taxon>Listeria</taxon>
    </lineage>
</organism>
<dbReference type="Gene3D" id="2.60.40.10">
    <property type="entry name" value="Immunoglobulins"/>
    <property type="match status" value="1"/>
</dbReference>
<keyword evidence="4" id="KW-1185">Reference proteome</keyword>
<dbReference type="Pfam" id="PF14310">
    <property type="entry name" value="Fn3-like"/>
    <property type="match status" value="1"/>
</dbReference>
<dbReference type="GO" id="GO:0009251">
    <property type="term" value="P:glucan catabolic process"/>
    <property type="evidence" value="ECO:0007669"/>
    <property type="project" value="TreeGrafter"/>
</dbReference>
<evidence type="ECO:0000313" key="3">
    <source>
        <dbReference type="EMBL" id="KMT57774.1"/>
    </source>
</evidence>
<dbReference type="RefSeq" id="WP_007474938.1">
    <property type="nucleotide sequence ID" value="NZ_KQ130624.1"/>
</dbReference>
<dbReference type="InterPro" id="IPR002772">
    <property type="entry name" value="Glyco_hydro_3_C"/>
</dbReference>
<dbReference type="Gene3D" id="3.40.50.1700">
    <property type="entry name" value="Glycoside hydrolase family 3 C-terminal domain"/>
    <property type="match status" value="1"/>
</dbReference>
<feature type="domain" description="Fibronectin type III-like" evidence="2">
    <location>
        <begin position="665"/>
        <end position="734"/>
    </location>
</feature>
<dbReference type="InterPro" id="IPR036881">
    <property type="entry name" value="Glyco_hydro_3_C_sf"/>
</dbReference>
<gene>
    <name evidence="3" type="ORF">X560_2687</name>
</gene>
<name>A0A0J8GAC8_9LIST</name>
<evidence type="ECO:0000256" key="1">
    <source>
        <dbReference type="ARBA" id="ARBA00022801"/>
    </source>
</evidence>
<reference evidence="3 4" key="1">
    <citation type="journal article" date="2015" name="Genome Biol. Evol.">
        <title>Comparative Genomics of Listeria Sensu Lato: Genus-Wide Differences in Evolutionary Dynamics and the Progressive Gain of Complex, Potentially Pathogenicity-Related Traits through Lateral Gene Transfer.</title>
        <authorList>
            <person name="Chiara M."/>
            <person name="Caruso M."/>
            <person name="D'Erchia A.M."/>
            <person name="Manzari C."/>
            <person name="Fraccalvieri R."/>
            <person name="Goffredo E."/>
            <person name="Latorre L."/>
            <person name="Miccolupo A."/>
            <person name="Padalino I."/>
            <person name="Santagada G."/>
            <person name="Chiocco D."/>
            <person name="Pesole G."/>
            <person name="Horner D.S."/>
            <person name="Parisi A."/>
        </authorList>
    </citation>
    <scope>NUCLEOTIDE SEQUENCE [LARGE SCALE GENOMIC DNA]</scope>
    <source>
        <strain evidence="3 4">1991</strain>
    </source>
</reference>
<evidence type="ECO:0000259" key="2">
    <source>
        <dbReference type="SMART" id="SM01217"/>
    </source>
</evidence>
<dbReference type="GO" id="GO:0008422">
    <property type="term" value="F:beta-glucosidase activity"/>
    <property type="evidence" value="ECO:0007669"/>
    <property type="project" value="TreeGrafter"/>
</dbReference>
<accession>A0A0J8GAC8</accession>
<proteinExistence type="predicted"/>
<dbReference type="InterPro" id="IPR036962">
    <property type="entry name" value="Glyco_hydro_3_N_sf"/>
</dbReference>
<protein>
    <recommendedName>
        <fullName evidence="2">Fibronectin type III-like domain-containing protein</fullName>
    </recommendedName>
</protein>
<dbReference type="PANTHER" id="PTHR30620">
    <property type="entry name" value="PERIPLASMIC BETA-GLUCOSIDASE-RELATED"/>
    <property type="match status" value="1"/>
</dbReference>
<sequence length="747" mass="82905">MNLSISERVEKLLDQMTLTEKCGQLNQRLYGWETYEWGEDSQLVLTDTFKQEVEKFGGIGALYGLFRADPWSKMDESNGILRQESAKAANQLQKYVIQNTRLGIPMLLAEEVPHGHQALESESYPANLAKGASFNAPLQKRTAKAVSEEISTKGVHLALASALDILRDPRWGRSEECFGEDPFLASEMTEALVSGMQESGKVAVVLKHFAAQGEPVGGHNSGPVSIGERELREIFLPPMFAGKHAKGVMAAYNEIDGIPCHANRKLLTEILRGEISFSGIVMADGCALDRLLMLNQNPEEAAKIAISAGVDLSLWDDIYPHLEAAVTNGLLLEKQIDQAVRRVLTLKFELGLFDNPYIPEEVPATDFKSLNLESARESICLLENRNQTLPFSKKVKKIAVIGPNADALYNQLGDYTAPQKKGSGITVLEGMRQVAPPNTEIVFEKGSRVRERQPQSLERAREIALGSEQIVLVLGSSSARNFDMAFLKNGAVSSKGPNMDTGENVDVANLELPDCQLELYHTLRELNIPLTVVVISGRPNALTEIAHTADALVMAFYPGALGGLAIAETLFGKNNPSGKLPASLPYETGQLPVYYNQKNVVYQENYFDAKGAPLYPFGYGRSYSEFIYHKIRFEKRGLSVDELNRGAKFNVEVELENVSDLAGKEVVQLYIRGRGGSITRRKRELKAFRKMEFLPKEIKKVCFKIGKKELEVWSAKNKYELEPGKVDLIIGNGRDTYLETWIEIEEE</sequence>
<dbReference type="EMBL" id="AZHO01000040">
    <property type="protein sequence ID" value="KMT57774.1"/>
    <property type="molecule type" value="Genomic_DNA"/>
</dbReference>
<dbReference type="InterPro" id="IPR051915">
    <property type="entry name" value="Cellulose_Degrad_GH3"/>
</dbReference>
<dbReference type="InterPro" id="IPR026891">
    <property type="entry name" value="Fn3-like"/>
</dbReference>
<dbReference type="Gene3D" id="3.20.20.300">
    <property type="entry name" value="Glycoside hydrolase, family 3, N-terminal domain"/>
    <property type="match status" value="1"/>
</dbReference>
<dbReference type="SUPFAM" id="SSF52279">
    <property type="entry name" value="Beta-D-glucan exohydrolase, C-terminal domain"/>
    <property type="match status" value="1"/>
</dbReference>
<evidence type="ECO:0000313" key="4">
    <source>
        <dbReference type="Proteomes" id="UP000052258"/>
    </source>
</evidence>
<dbReference type="InterPro" id="IPR013783">
    <property type="entry name" value="Ig-like_fold"/>
</dbReference>
<dbReference type="PRINTS" id="PR00133">
    <property type="entry name" value="GLHYDRLASE3"/>
</dbReference>
<dbReference type="PANTHER" id="PTHR30620:SF123">
    <property type="entry name" value="BETA-XYLOSIDASE"/>
    <property type="match status" value="1"/>
</dbReference>